<gene>
    <name evidence="2" type="ORF">D9758_007036</name>
</gene>
<evidence type="ECO:0000313" key="3">
    <source>
        <dbReference type="Proteomes" id="UP000559256"/>
    </source>
</evidence>
<organism evidence="2 3">
    <name type="scientific">Tetrapyrgos nigripes</name>
    <dbReference type="NCBI Taxonomy" id="182062"/>
    <lineage>
        <taxon>Eukaryota</taxon>
        <taxon>Fungi</taxon>
        <taxon>Dikarya</taxon>
        <taxon>Basidiomycota</taxon>
        <taxon>Agaricomycotina</taxon>
        <taxon>Agaricomycetes</taxon>
        <taxon>Agaricomycetidae</taxon>
        <taxon>Agaricales</taxon>
        <taxon>Marasmiineae</taxon>
        <taxon>Marasmiaceae</taxon>
        <taxon>Tetrapyrgos</taxon>
    </lineage>
</organism>
<accession>A0A8H5GDF2</accession>
<dbReference type="SUPFAM" id="SSF48371">
    <property type="entry name" value="ARM repeat"/>
    <property type="match status" value="1"/>
</dbReference>
<dbReference type="Proteomes" id="UP000559256">
    <property type="component" value="Unassembled WGS sequence"/>
</dbReference>
<name>A0A8H5GDF2_9AGAR</name>
<dbReference type="OrthoDB" id="10649398at2759"/>
<reference evidence="2 3" key="1">
    <citation type="journal article" date="2020" name="ISME J.">
        <title>Uncovering the hidden diversity of litter-decomposition mechanisms in mushroom-forming fungi.</title>
        <authorList>
            <person name="Floudas D."/>
            <person name="Bentzer J."/>
            <person name="Ahren D."/>
            <person name="Johansson T."/>
            <person name="Persson P."/>
            <person name="Tunlid A."/>
        </authorList>
    </citation>
    <scope>NUCLEOTIDE SEQUENCE [LARGE SCALE GENOMIC DNA]</scope>
    <source>
        <strain evidence="2 3">CBS 291.85</strain>
    </source>
</reference>
<sequence length="416" mass="46749">MSSYQFESFQNFFLGLPNPSVSIVEKKPVLPPMSRSSSRCSSTHEPSPLSSYITLLDSEDAEDTPSPSSSETTSPFQHAYTVRSDPPLFSDAEESIIRMRATWKSARNTDAEGICAQASISDFNADTPEVLYSTNQASTTTGSPGLPLVPSQTPPSAVPNEPYWVRYLYKAAKIHNCYNPATRQLLQDLAVQLVLGDEKIGRPAWTENDFYVLVQQIFWVASREGTFDGERDTISHFTGMLMYIFHEYVSPSSGWLLRDALKRYANTLFQSCWNAMDNPWSLRNPLPAQIPVSDRETYIVCGLNLANFIGYLYNLQFIRSETLTTCYYTLLDQLSSVEHVIALRNMLVSSQVSFAEPQLGNNLKNEFKAALLRMFSVFGSSHSLREGCRIEDLGVGTWEELIQGVYDAIDRKPHCQ</sequence>
<evidence type="ECO:0000313" key="2">
    <source>
        <dbReference type="EMBL" id="KAF5362923.1"/>
    </source>
</evidence>
<feature type="compositionally biased region" description="Low complexity" evidence="1">
    <location>
        <begin position="64"/>
        <end position="75"/>
    </location>
</feature>
<evidence type="ECO:0000256" key="1">
    <source>
        <dbReference type="SAM" id="MobiDB-lite"/>
    </source>
</evidence>
<feature type="compositionally biased region" description="Polar residues" evidence="1">
    <location>
        <begin position="43"/>
        <end position="53"/>
    </location>
</feature>
<dbReference type="EMBL" id="JAACJM010000036">
    <property type="protein sequence ID" value="KAF5362923.1"/>
    <property type="molecule type" value="Genomic_DNA"/>
</dbReference>
<dbReference type="AlphaFoldDB" id="A0A8H5GDF2"/>
<protein>
    <submittedName>
        <fullName evidence="2">Uncharacterized protein</fullName>
    </submittedName>
</protein>
<feature type="region of interest" description="Disordered" evidence="1">
    <location>
        <begin position="29"/>
        <end position="86"/>
    </location>
</feature>
<keyword evidence="3" id="KW-1185">Reference proteome</keyword>
<comment type="caution">
    <text evidence="2">The sequence shown here is derived from an EMBL/GenBank/DDBJ whole genome shotgun (WGS) entry which is preliminary data.</text>
</comment>
<dbReference type="InterPro" id="IPR016024">
    <property type="entry name" value="ARM-type_fold"/>
</dbReference>
<proteinExistence type="predicted"/>